<reference evidence="2" key="2">
    <citation type="submission" date="2020-12" db="EMBL/GenBank/DDBJ databases">
        <authorList>
            <person name="Kanost M."/>
        </authorList>
    </citation>
    <scope>NUCLEOTIDE SEQUENCE</scope>
</reference>
<dbReference type="Proteomes" id="UP000791440">
    <property type="component" value="Unassembled WGS sequence"/>
</dbReference>
<keyword evidence="1" id="KW-0175">Coiled coil</keyword>
<accession>A0A921ZLS3</accession>
<keyword evidence="3" id="KW-1185">Reference proteome</keyword>
<evidence type="ECO:0000256" key="1">
    <source>
        <dbReference type="SAM" id="Coils"/>
    </source>
</evidence>
<feature type="coiled-coil region" evidence="1">
    <location>
        <begin position="165"/>
        <end position="199"/>
    </location>
</feature>
<dbReference type="EMBL" id="JH668663">
    <property type="protein sequence ID" value="KAG6460287.1"/>
    <property type="molecule type" value="Genomic_DNA"/>
</dbReference>
<name>A0A921ZLS3_MANSE</name>
<evidence type="ECO:0008006" key="4">
    <source>
        <dbReference type="Google" id="ProtNLM"/>
    </source>
</evidence>
<dbReference type="CDD" id="cd15489">
    <property type="entry name" value="PHD_SF"/>
    <property type="match status" value="1"/>
</dbReference>
<organism evidence="2 3">
    <name type="scientific">Manduca sexta</name>
    <name type="common">Tobacco hawkmoth</name>
    <name type="synonym">Tobacco hornworm</name>
    <dbReference type="NCBI Taxonomy" id="7130"/>
    <lineage>
        <taxon>Eukaryota</taxon>
        <taxon>Metazoa</taxon>
        <taxon>Ecdysozoa</taxon>
        <taxon>Arthropoda</taxon>
        <taxon>Hexapoda</taxon>
        <taxon>Insecta</taxon>
        <taxon>Pterygota</taxon>
        <taxon>Neoptera</taxon>
        <taxon>Endopterygota</taxon>
        <taxon>Lepidoptera</taxon>
        <taxon>Glossata</taxon>
        <taxon>Ditrysia</taxon>
        <taxon>Bombycoidea</taxon>
        <taxon>Sphingidae</taxon>
        <taxon>Sphinginae</taxon>
        <taxon>Sphingini</taxon>
        <taxon>Manduca</taxon>
    </lineage>
</organism>
<evidence type="ECO:0000313" key="2">
    <source>
        <dbReference type="EMBL" id="KAG6460287.1"/>
    </source>
</evidence>
<sequence length="392" mass="44287">MTRMCSGCANEILSSKFMQCSVCSKLFDLECLQIADNNFDNFDRLFKSKWLCPACLSTRPKGDNTFTPVRGTTSSHSNIFISCDNTYASENVTKTRGSRVKSTAISPVHYNYEENNNLTATLLSEITQLKTEINFLKQQNSDITFKITDVSNSLQHILDEHIFQIKEKDRQISSLKDSVAQLQERLQLYECDKLDTEKDLTQNNDIKLGKTMKVKTKPKENIPQPTMHLPAATTIITTPSMCCLNASTDLSVNESRNVGHNATADCTDNQTADWKEVSYKRNRNRSLNLRRGTATPGSTNLEAASRSTYLHLFYVKVGTTEEQVLNHLTTICDTDAYVVQALKARGNYASFKLEVPAELSKQVMSVENWAEGICIKLWKNFRPKKSLKETKK</sequence>
<reference evidence="2" key="1">
    <citation type="journal article" date="2016" name="Insect Biochem. Mol. Biol.">
        <title>Multifaceted biological insights from a draft genome sequence of the tobacco hornworm moth, Manduca sexta.</title>
        <authorList>
            <person name="Kanost M.R."/>
            <person name="Arrese E.L."/>
            <person name="Cao X."/>
            <person name="Chen Y.R."/>
            <person name="Chellapilla S."/>
            <person name="Goldsmith M.R."/>
            <person name="Grosse-Wilde E."/>
            <person name="Heckel D.G."/>
            <person name="Herndon N."/>
            <person name="Jiang H."/>
            <person name="Papanicolaou A."/>
            <person name="Qu J."/>
            <person name="Soulages J.L."/>
            <person name="Vogel H."/>
            <person name="Walters J."/>
            <person name="Waterhouse R.M."/>
            <person name="Ahn S.J."/>
            <person name="Almeida F.C."/>
            <person name="An C."/>
            <person name="Aqrawi P."/>
            <person name="Bretschneider A."/>
            <person name="Bryant W.B."/>
            <person name="Bucks S."/>
            <person name="Chao H."/>
            <person name="Chevignon G."/>
            <person name="Christen J.M."/>
            <person name="Clarke D.F."/>
            <person name="Dittmer N.T."/>
            <person name="Ferguson L.C.F."/>
            <person name="Garavelou S."/>
            <person name="Gordon K.H.J."/>
            <person name="Gunaratna R.T."/>
            <person name="Han Y."/>
            <person name="Hauser F."/>
            <person name="He Y."/>
            <person name="Heidel-Fischer H."/>
            <person name="Hirsh A."/>
            <person name="Hu Y."/>
            <person name="Jiang H."/>
            <person name="Kalra D."/>
            <person name="Klinner C."/>
            <person name="Konig C."/>
            <person name="Kovar C."/>
            <person name="Kroll A.R."/>
            <person name="Kuwar S.S."/>
            <person name="Lee S.L."/>
            <person name="Lehman R."/>
            <person name="Li K."/>
            <person name="Li Z."/>
            <person name="Liang H."/>
            <person name="Lovelace S."/>
            <person name="Lu Z."/>
            <person name="Mansfield J.H."/>
            <person name="McCulloch K.J."/>
            <person name="Mathew T."/>
            <person name="Morton B."/>
            <person name="Muzny D.M."/>
            <person name="Neunemann D."/>
            <person name="Ongeri F."/>
            <person name="Pauchet Y."/>
            <person name="Pu L.L."/>
            <person name="Pyrousis I."/>
            <person name="Rao X.J."/>
            <person name="Redding A."/>
            <person name="Roesel C."/>
            <person name="Sanchez-Gracia A."/>
            <person name="Schaack S."/>
            <person name="Shukla A."/>
            <person name="Tetreau G."/>
            <person name="Wang Y."/>
            <person name="Xiong G.H."/>
            <person name="Traut W."/>
            <person name="Walsh T.K."/>
            <person name="Worley K.C."/>
            <person name="Wu D."/>
            <person name="Wu W."/>
            <person name="Wu Y.Q."/>
            <person name="Zhang X."/>
            <person name="Zou Z."/>
            <person name="Zucker H."/>
            <person name="Briscoe A.D."/>
            <person name="Burmester T."/>
            <person name="Clem R.J."/>
            <person name="Feyereisen R."/>
            <person name="Grimmelikhuijzen C.J.P."/>
            <person name="Hamodrakas S.J."/>
            <person name="Hansson B.S."/>
            <person name="Huguet E."/>
            <person name="Jermiin L.S."/>
            <person name="Lan Q."/>
            <person name="Lehman H.K."/>
            <person name="Lorenzen M."/>
            <person name="Merzendorfer H."/>
            <person name="Michalopoulos I."/>
            <person name="Morton D.B."/>
            <person name="Muthukrishnan S."/>
            <person name="Oakeshott J.G."/>
            <person name="Palmer W."/>
            <person name="Park Y."/>
            <person name="Passarelli A.L."/>
            <person name="Rozas J."/>
            <person name="Schwartz L.M."/>
            <person name="Smith W."/>
            <person name="Southgate A."/>
            <person name="Vilcinskas A."/>
            <person name="Vogt R."/>
            <person name="Wang P."/>
            <person name="Werren J."/>
            <person name="Yu X.Q."/>
            <person name="Zhou J.J."/>
            <person name="Brown S.J."/>
            <person name="Scherer S.E."/>
            <person name="Richards S."/>
            <person name="Blissard G.W."/>
        </authorList>
    </citation>
    <scope>NUCLEOTIDE SEQUENCE</scope>
</reference>
<protein>
    <recommendedName>
        <fullName evidence="4">PHD-type domain-containing protein</fullName>
    </recommendedName>
</protein>
<proteinExistence type="predicted"/>
<comment type="caution">
    <text evidence="2">The sequence shown here is derived from an EMBL/GenBank/DDBJ whole genome shotgun (WGS) entry which is preliminary data.</text>
</comment>
<evidence type="ECO:0000313" key="3">
    <source>
        <dbReference type="Proteomes" id="UP000791440"/>
    </source>
</evidence>
<dbReference type="AlphaFoldDB" id="A0A921ZLS3"/>
<gene>
    <name evidence="2" type="ORF">O3G_MSEX011892</name>
</gene>